<dbReference type="Proteomes" id="UP000815325">
    <property type="component" value="Unassembled WGS sequence"/>
</dbReference>
<comment type="caution">
    <text evidence="1">The sequence shown here is derived from an EMBL/GenBank/DDBJ whole genome shotgun (WGS) entry which is preliminary data.</text>
</comment>
<dbReference type="PANTHER" id="PTHR16199">
    <property type="entry name" value="CONDENSIN-2 COMPLEX SUBUNIT G2"/>
    <property type="match status" value="1"/>
</dbReference>
<dbReference type="SUPFAM" id="SSF48371">
    <property type="entry name" value="ARM repeat"/>
    <property type="match status" value="1"/>
</dbReference>
<keyword evidence="2" id="KW-1185">Reference proteome</keyword>
<gene>
    <name evidence="1" type="ORF">DUNSADRAFT_10537</name>
</gene>
<organism evidence="1 2">
    <name type="scientific">Dunaliella salina</name>
    <name type="common">Green alga</name>
    <name type="synonym">Protococcus salinus</name>
    <dbReference type="NCBI Taxonomy" id="3046"/>
    <lineage>
        <taxon>Eukaryota</taxon>
        <taxon>Viridiplantae</taxon>
        <taxon>Chlorophyta</taxon>
        <taxon>core chlorophytes</taxon>
        <taxon>Chlorophyceae</taxon>
        <taxon>CS clade</taxon>
        <taxon>Chlamydomonadales</taxon>
        <taxon>Dunaliellaceae</taxon>
        <taxon>Dunaliella</taxon>
    </lineage>
</organism>
<evidence type="ECO:0000313" key="2">
    <source>
        <dbReference type="Proteomes" id="UP000815325"/>
    </source>
</evidence>
<dbReference type="EMBL" id="MU069823">
    <property type="protein sequence ID" value="KAF5833222.1"/>
    <property type="molecule type" value="Genomic_DNA"/>
</dbReference>
<dbReference type="InterPro" id="IPR016024">
    <property type="entry name" value="ARM-type_fold"/>
</dbReference>
<accession>A0ABQ7GF35</accession>
<dbReference type="Gene3D" id="1.25.10.10">
    <property type="entry name" value="Leucine-rich Repeat Variant"/>
    <property type="match status" value="1"/>
</dbReference>
<protein>
    <submittedName>
        <fullName evidence="1">Condensin II non structural maintenance of chromosomes subunit-domain-containing protein</fullName>
    </submittedName>
</protein>
<dbReference type="Pfam" id="PF12422">
    <property type="entry name" value="Condensin2nSMC"/>
    <property type="match status" value="1"/>
</dbReference>
<dbReference type="InterPro" id="IPR011989">
    <property type="entry name" value="ARM-like"/>
</dbReference>
<proteinExistence type="predicted"/>
<dbReference type="InterPro" id="IPR024741">
    <property type="entry name" value="Condensin2_G2"/>
</dbReference>
<name>A0ABQ7GF35_DUNSA</name>
<evidence type="ECO:0000313" key="1">
    <source>
        <dbReference type="EMBL" id="KAF5833222.1"/>
    </source>
</evidence>
<reference evidence="1" key="1">
    <citation type="submission" date="2017-08" db="EMBL/GenBank/DDBJ databases">
        <authorList>
            <person name="Polle J.E."/>
            <person name="Barry K."/>
            <person name="Cushman J."/>
            <person name="Schmutz J."/>
            <person name="Tran D."/>
            <person name="Hathwaick L.T."/>
            <person name="Yim W.C."/>
            <person name="Jenkins J."/>
            <person name="Mckie-Krisberg Z.M."/>
            <person name="Prochnik S."/>
            <person name="Lindquist E."/>
            <person name="Dockter R.B."/>
            <person name="Adam C."/>
            <person name="Molina H."/>
            <person name="Bunkerborg J."/>
            <person name="Jin E."/>
            <person name="Buchheim M."/>
            <person name="Magnuson J."/>
        </authorList>
    </citation>
    <scope>NUCLEOTIDE SEQUENCE</scope>
    <source>
        <strain evidence="1">CCAP 19/18</strain>
    </source>
</reference>
<dbReference type="PANTHER" id="PTHR16199:SF4">
    <property type="entry name" value="CONDENSIN-2 COMPLEX SUBUNIT G2"/>
    <property type="match status" value="1"/>
</dbReference>
<sequence length="537" mass="58433">MGKPKATGDDEIALWPAVQKGNLGELLSRVATGRVPAVLGESIKELTRKQLQDVCSMLELRLSESIQLALNPAQPQTDEEQAAIEGQLALEDLPEVQDPVVKLCCSWWELKAPGRENFVPQSLPYLLVRANTSGRAMDVKACYSMREGFTMLDFEDPCIEDIKRLLLQSAMHPGFLHKPEGRKFVACIFGMDISLVSDLTAVIKNQIPSGRKSALDAYGEIIFRAWKDSVGSATQFEIENTCILFLMQAALVAASPPLNAALRQVLNGLHSQKRVAGVDAMLLRLYRPILFRALTAANAAVRRNSLLVLLDAFPLRDPDTDAEEQDELMTQQFAALSECMADECPLVRAAAVAGAAQVLNKYWEIIPAAATATFVAKLTGDLAYDMSWPSVRVAVLEGLTLLVDNPHAQPVLKRALPQLAALLGDPSLKVREAMASLLAAVQRTRVIHFYDVVPLEGLLAVMASDAPSVSHKVQQVLVPTYFPNPQEGSEGLVSGASGCDDPECQAEETDVWLMASDAPSVSHKVQQVLVPTYFSNP</sequence>